<feature type="compositionally biased region" description="Basic and acidic residues" evidence="1">
    <location>
        <begin position="251"/>
        <end position="287"/>
    </location>
</feature>
<feature type="compositionally biased region" description="Acidic residues" evidence="1">
    <location>
        <begin position="77"/>
        <end position="124"/>
    </location>
</feature>
<dbReference type="Pfam" id="PF03384">
    <property type="entry name" value="DUF287"/>
    <property type="match status" value="1"/>
</dbReference>
<sequence length="349" mass="40571">MGRVRLVTPSSSESEDERVTIIREADMNREEVAAEENKFEDENCEQEPPENLNEPEEEKISEKVDDEEPMQSQGMEENPEEEEKEGEEEEESEEDDDVEPMQSQEMEENPEEEEKEGEEEEESEVISSVLEPDYEEKDLLRRIVDGDHVDDGIGLFDPVVDSWRNRLIKERKRIFWKDMFEADVRARSGGEQMEEENVQRHVPDVPGSSSSCSLKEAIDEGFKRVMAMLAEHNERLVTIERRQAGESVPPFEKKVHSDVNKEKEDGGDVQVERKTEADKGDDETPKKETKKKGRKGKGKCNDKKNEKKKRDEDPEDEDEGVKKKRKINPSRFQKPPYTAERRRGMRKRS</sequence>
<organism evidence="3 4">
    <name type="scientific">Arabidopsis thaliana</name>
    <name type="common">Mouse-ear cress</name>
    <dbReference type="NCBI Taxonomy" id="3702"/>
    <lineage>
        <taxon>Eukaryota</taxon>
        <taxon>Viridiplantae</taxon>
        <taxon>Streptophyta</taxon>
        <taxon>Embryophyta</taxon>
        <taxon>Tracheophyta</taxon>
        <taxon>Spermatophyta</taxon>
        <taxon>Magnoliopsida</taxon>
        <taxon>eudicotyledons</taxon>
        <taxon>Gunneridae</taxon>
        <taxon>Pentapetalae</taxon>
        <taxon>rosids</taxon>
        <taxon>malvids</taxon>
        <taxon>Brassicales</taxon>
        <taxon>Brassicaceae</taxon>
        <taxon>Camelineae</taxon>
        <taxon>Arabidopsis</taxon>
    </lineage>
</organism>
<feature type="compositionally biased region" description="Basic and acidic residues" evidence="1">
    <location>
        <begin position="17"/>
        <end position="41"/>
    </location>
</feature>
<reference evidence="3 4" key="1">
    <citation type="submission" date="2020-09" db="EMBL/GenBank/DDBJ databases">
        <authorList>
            <person name="Ashkenazy H."/>
        </authorList>
    </citation>
    <scope>NUCLEOTIDE SEQUENCE [LARGE SCALE GENOMIC DNA]</scope>
    <source>
        <strain evidence="4">cv. Cdm-0</strain>
    </source>
</reference>
<dbReference type="EMBL" id="LR881470">
    <property type="protein sequence ID" value="CAD5335209.1"/>
    <property type="molecule type" value="Genomic_DNA"/>
</dbReference>
<dbReference type="Proteomes" id="UP000516314">
    <property type="component" value="Chromosome 5"/>
</dbReference>
<feature type="compositionally biased region" description="Basic and acidic residues" evidence="1">
    <location>
        <begin position="299"/>
        <end position="312"/>
    </location>
</feature>
<evidence type="ECO:0000313" key="4">
    <source>
        <dbReference type="Proteomes" id="UP000516314"/>
    </source>
</evidence>
<feature type="region of interest" description="Disordered" evidence="1">
    <location>
        <begin position="247"/>
        <end position="349"/>
    </location>
</feature>
<feature type="compositionally biased region" description="Acidic residues" evidence="1">
    <location>
        <begin position="42"/>
        <end position="57"/>
    </location>
</feature>
<dbReference type="AlphaFoldDB" id="A0A7G2FH09"/>
<gene>
    <name evidence="3" type="ORF">AT9943_LOCUS22478</name>
</gene>
<dbReference type="InterPro" id="IPR005048">
    <property type="entry name" value="DUF287"/>
</dbReference>
<evidence type="ECO:0000256" key="1">
    <source>
        <dbReference type="SAM" id="MobiDB-lite"/>
    </source>
</evidence>
<feature type="region of interest" description="Disordered" evidence="1">
    <location>
        <begin position="1"/>
        <end position="135"/>
    </location>
</feature>
<feature type="region of interest" description="Disordered" evidence="1">
    <location>
        <begin position="187"/>
        <end position="212"/>
    </location>
</feature>
<feature type="compositionally biased region" description="Basic residues" evidence="1">
    <location>
        <begin position="288"/>
        <end position="298"/>
    </location>
</feature>
<feature type="domain" description="DUF287" evidence="2">
    <location>
        <begin position="126"/>
        <end position="180"/>
    </location>
</feature>
<evidence type="ECO:0000259" key="2">
    <source>
        <dbReference type="Pfam" id="PF03384"/>
    </source>
</evidence>
<evidence type="ECO:0000313" key="3">
    <source>
        <dbReference type="EMBL" id="CAD5335209.1"/>
    </source>
</evidence>
<protein>
    <submittedName>
        <fullName evidence="3">(thale cress) hypothetical protein</fullName>
    </submittedName>
</protein>
<proteinExistence type="predicted"/>
<name>A0A7G2FH09_ARATH</name>
<accession>A0A7G2FH09</accession>